<dbReference type="PROSITE" id="PS50943">
    <property type="entry name" value="HTH_CROC1"/>
    <property type="match status" value="1"/>
</dbReference>
<protein>
    <submittedName>
        <fullName evidence="2">Helix-turn-helix domain-containing protein</fullName>
    </submittedName>
</protein>
<evidence type="ECO:0000313" key="2">
    <source>
        <dbReference type="EMBL" id="MFC0683422.1"/>
    </source>
</evidence>
<gene>
    <name evidence="2" type="ORF">ACFFF8_02310</name>
</gene>
<dbReference type="RefSeq" id="WP_267220272.1">
    <property type="nucleotide sequence ID" value="NZ_JAPCWC010000007.1"/>
</dbReference>
<dbReference type="CDD" id="cd00093">
    <property type="entry name" value="HTH_XRE"/>
    <property type="match status" value="1"/>
</dbReference>
<dbReference type="InterPro" id="IPR001387">
    <property type="entry name" value="Cro/C1-type_HTH"/>
</dbReference>
<evidence type="ECO:0000259" key="1">
    <source>
        <dbReference type="PROSITE" id="PS50943"/>
    </source>
</evidence>
<comment type="caution">
    <text evidence="2">The sequence shown here is derived from an EMBL/GenBank/DDBJ whole genome shotgun (WGS) entry which is preliminary data.</text>
</comment>
<accession>A0ABV6S2G3</accession>
<proteinExistence type="predicted"/>
<dbReference type="SUPFAM" id="SSF47413">
    <property type="entry name" value="lambda repressor-like DNA-binding domains"/>
    <property type="match status" value="1"/>
</dbReference>
<dbReference type="Gene3D" id="1.10.260.40">
    <property type="entry name" value="lambda repressor-like DNA-binding domains"/>
    <property type="match status" value="1"/>
</dbReference>
<keyword evidence="3" id="KW-1185">Reference proteome</keyword>
<reference evidence="2 3" key="1">
    <citation type="submission" date="2024-09" db="EMBL/GenBank/DDBJ databases">
        <authorList>
            <person name="Sun Q."/>
            <person name="Mori K."/>
        </authorList>
    </citation>
    <scope>NUCLEOTIDE SEQUENCE [LARGE SCALE GENOMIC DNA]</scope>
    <source>
        <strain evidence="2 3">CICC 11035S</strain>
    </source>
</reference>
<evidence type="ECO:0000313" key="3">
    <source>
        <dbReference type="Proteomes" id="UP001589858"/>
    </source>
</evidence>
<name>A0ABV6S2G3_9SPHN</name>
<dbReference type="EMBL" id="JBHLTM010000009">
    <property type="protein sequence ID" value="MFC0683422.1"/>
    <property type="molecule type" value="Genomic_DNA"/>
</dbReference>
<dbReference type="InterPro" id="IPR010982">
    <property type="entry name" value="Lambda_DNA-bd_dom_sf"/>
</dbReference>
<sequence length="88" mass="9673">MDKEDEEGILAGLREAVDDIKARRAAKVKAIRAKTQLSQPAFAARYHLSVRTVQNWESGKSIDGVGQTLLKLIDRDPSLVDKMLNGPA</sequence>
<feature type="domain" description="HTH cro/C1-type" evidence="1">
    <location>
        <begin position="28"/>
        <end position="61"/>
    </location>
</feature>
<dbReference type="Proteomes" id="UP001589858">
    <property type="component" value="Unassembled WGS sequence"/>
</dbReference>
<organism evidence="2 3">
    <name type="scientific">Novosphingobium clariflavum</name>
    <dbReference type="NCBI Taxonomy" id="2029884"/>
    <lineage>
        <taxon>Bacteria</taxon>
        <taxon>Pseudomonadati</taxon>
        <taxon>Pseudomonadota</taxon>
        <taxon>Alphaproteobacteria</taxon>
        <taxon>Sphingomonadales</taxon>
        <taxon>Sphingomonadaceae</taxon>
        <taxon>Novosphingobium</taxon>
    </lineage>
</organism>